<organism evidence="2 3">
    <name type="scientific">Paradevosia shaoguanensis</name>
    <dbReference type="NCBI Taxonomy" id="1335043"/>
    <lineage>
        <taxon>Bacteria</taxon>
        <taxon>Pseudomonadati</taxon>
        <taxon>Pseudomonadota</taxon>
        <taxon>Alphaproteobacteria</taxon>
        <taxon>Hyphomicrobiales</taxon>
        <taxon>Devosiaceae</taxon>
        <taxon>Paradevosia</taxon>
    </lineage>
</organism>
<proteinExistence type="predicted"/>
<evidence type="ECO:0000259" key="1">
    <source>
        <dbReference type="Pfam" id="PF12146"/>
    </source>
</evidence>
<dbReference type="AlphaFoldDB" id="A0AA41QLX3"/>
<feature type="domain" description="Serine aminopeptidase S33" evidence="1">
    <location>
        <begin position="38"/>
        <end position="177"/>
    </location>
</feature>
<dbReference type="SUPFAM" id="SSF53474">
    <property type="entry name" value="alpha/beta-Hydrolases"/>
    <property type="match status" value="1"/>
</dbReference>
<dbReference type="InterPro" id="IPR029058">
    <property type="entry name" value="AB_hydrolase_fold"/>
</dbReference>
<evidence type="ECO:0000313" key="2">
    <source>
        <dbReference type="EMBL" id="MCI0126863.1"/>
    </source>
</evidence>
<dbReference type="PANTHER" id="PTHR11614">
    <property type="entry name" value="PHOSPHOLIPASE-RELATED"/>
    <property type="match status" value="1"/>
</dbReference>
<reference evidence="2" key="1">
    <citation type="submission" date="2022-03" db="EMBL/GenBank/DDBJ databases">
        <title>The complete genome sequence of a Methyloterrigena soli.</title>
        <authorList>
            <person name="Zi Z."/>
        </authorList>
    </citation>
    <scope>NUCLEOTIDE SEQUENCE</scope>
    <source>
        <strain evidence="2">M48</strain>
    </source>
</reference>
<dbReference type="InterPro" id="IPR051044">
    <property type="entry name" value="MAG_DAG_Lipase"/>
</dbReference>
<dbReference type="Gene3D" id="3.40.50.1820">
    <property type="entry name" value="alpha/beta hydrolase"/>
    <property type="match status" value="1"/>
</dbReference>
<protein>
    <submittedName>
        <fullName evidence="2">Alpha/beta hydrolase</fullName>
    </submittedName>
</protein>
<dbReference type="Proteomes" id="UP001156140">
    <property type="component" value="Unassembled WGS sequence"/>
</dbReference>
<dbReference type="InterPro" id="IPR022742">
    <property type="entry name" value="Hydrolase_4"/>
</dbReference>
<comment type="caution">
    <text evidence="2">The sequence shown here is derived from an EMBL/GenBank/DDBJ whole genome shotgun (WGS) entry which is preliminary data.</text>
</comment>
<keyword evidence="3" id="KW-1185">Reference proteome</keyword>
<dbReference type="Pfam" id="PF12146">
    <property type="entry name" value="Hydrolase_4"/>
    <property type="match status" value="1"/>
</dbReference>
<dbReference type="GO" id="GO:0016787">
    <property type="term" value="F:hydrolase activity"/>
    <property type="evidence" value="ECO:0007669"/>
    <property type="project" value="UniProtKB-KW"/>
</dbReference>
<gene>
    <name evidence="2" type="ORF">ML536_08495</name>
</gene>
<evidence type="ECO:0000313" key="3">
    <source>
        <dbReference type="Proteomes" id="UP001156140"/>
    </source>
</evidence>
<keyword evidence="2" id="KW-0378">Hydrolase</keyword>
<name>A0AA41QLX3_9HYPH</name>
<accession>A0AA41QLX3</accession>
<dbReference type="RefSeq" id="WP_281735579.1">
    <property type="nucleotide sequence ID" value="NZ_JAKETQ010000001.1"/>
</dbReference>
<sequence>MPDILGPDWESRIIELPPDEEGPVVATLVHRPGAPQRARAVLYVHGFVDYFFQTHMAEQWEARGYAFYALDLRKYGRSLLPHQTPNYCTDLAEYDADLDAAVAILKGELGVETLVLMAHSTGGLIASLWAHKRRAACPIEALVFNSPWFDFNGSLFERTAVTWLVDVLGGIAPHMRIGKLGEHYGRSLHVSTGGNWDYDLGLKPIEGFPVRAGWLRAVRRGHAQLHRGLAVPCPILVCASTESGPDRRWHDAINRTDSVLDVNDIAKQSVRLGRLVTLARIEGGIHDLALSAEPARTAFFREVFRWAAAYVPA</sequence>
<dbReference type="EMBL" id="JALAZD010000001">
    <property type="protein sequence ID" value="MCI0126863.1"/>
    <property type="molecule type" value="Genomic_DNA"/>
</dbReference>